<dbReference type="RefSeq" id="WP_217231558.1">
    <property type="nucleotide sequence ID" value="NZ_CP109490.1"/>
</dbReference>
<dbReference type="GO" id="GO:0016301">
    <property type="term" value="F:kinase activity"/>
    <property type="evidence" value="ECO:0007669"/>
    <property type="project" value="UniProtKB-KW"/>
</dbReference>
<name>A0ABZ1ZRK1_STRAQ</name>
<protein>
    <submittedName>
        <fullName evidence="2">Dihydroxyacetone kinase subunit DhaL</fullName>
    </submittedName>
</protein>
<dbReference type="PANTHER" id="PTHR28629">
    <property type="entry name" value="TRIOKINASE/FMN CYCLASE"/>
    <property type="match status" value="1"/>
</dbReference>
<evidence type="ECO:0000313" key="3">
    <source>
        <dbReference type="Proteomes" id="UP001431926"/>
    </source>
</evidence>
<gene>
    <name evidence="2" type="primary">dhaL</name>
    <name evidence="2" type="ORF">OG367_36480</name>
</gene>
<dbReference type="EMBL" id="CP109491">
    <property type="protein sequence ID" value="WUX41391.1"/>
    <property type="molecule type" value="Genomic_DNA"/>
</dbReference>
<feature type="domain" description="DhaL" evidence="1">
    <location>
        <begin position="5"/>
        <end position="195"/>
    </location>
</feature>
<dbReference type="InterPro" id="IPR050861">
    <property type="entry name" value="Dihydroxyacetone_Kinase"/>
</dbReference>
<dbReference type="InterPro" id="IPR004007">
    <property type="entry name" value="DhaL_dom"/>
</dbReference>
<evidence type="ECO:0000259" key="1">
    <source>
        <dbReference type="PROSITE" id="PS51480"/>
    </source>
</evidence>
<dbReference type="InterPro" id="IPR012737">
    <property type="entry name" value="DhaK_L_YcgS"/>
</dbReference>
<sequence>MLDTDFFRRWMTAVAASVEREANHLTELDSAIGDADHGSNLQRGFTAVTEVLEKDAPATPGAVLTLAGRQLISTVGGASGPLYGTLLRRTGKALGDDDEVTQEQLARAFAAGVAAVGQLGGAQAGDKTMLDALLPAAEALATSFDGAANAARAGAEATVPLQARKGRASYLGERSIGHQDPGATSSALLVEALAATAADGAGA</sequence>
<keyword evidence="3" id="KW-1185">Reference proteome</keyword>
<reference evidence="2" key="1">
    <citation type="submission" date="2022-10" db="EMBL/GenBank/DDBJ databases">
        <title>The complete genomes of actinobacterial strains from the NBC collection.</title>
        <authorList>
            <person name="Joergensen T.S."/>
            <person name="Alvarez Arevalo M."/>
            <person name="Sterndorff E.B."/>
            <person name="Faurdal D."/>
            <person name="Vuksanovic O."/>
            <person name="Mourched A.-S."/>
            <person name="Charusanti P."/>
            <person name="Shaw S."/>
            <person name="Blin K."/>
            <person name="Weber T."/>
        </authorList>
    </citation>
    <scope>NUCLEOTIDE SEQUENCE</scope>
    <source>
        <strain evidence="2">NBC_01436</strain>
    </source>
</reference>
<accession>A0ABZ1ZRK1</accession>
<dbReference type="SMART" id="SM01120">
    <property type="entry name" value="Dak2"/>
    <property type="match status" value="1"/>
</dbReference>
<proteinExistence type="predicted"/>
<dbReference type="PROSITE" id="PS51480">
    <property type="entry name" value="DHAL"/>
    <property type="match status" value="1"/>
</dbReference>
<dbReference type="NCBIfam" id="TIGR02365">
    <property type="entry name" value="dha_L_ycgS"/>
    <property type="match status" value="1"/>
</dbReference>
<dbReference type="Pfam" id="PF02734">
    <property type="entry name" value="Dak2"/>
    <property type="match status" value="1"/>
</dbReference>
<organism evidence="2 3">
    <name type="scientific">Streptomyces anulatus</name>
    <name type="common">Streptomyces chrysomallus</name>
    <dbReference type="NCBI Taxonomy" id="1892"/>
    <lineage>
        <taxon>Bacteria</taxon>
        <taxon>Bacillati</taxon>
        <taxon>Actinomycetota</taxon>
        <taxon>Actinomycetes</taxon>
        <taxon>Kitasatosporales</taxon>
        <taxon>Streptomycetaceae</taxon>
        <taxon>Streptomyces</taxon>
    </lineage>
</organism>
<dbReference type="Proteomes" id="UP001431926">
    <property type="component" value="Chromosome"/>
</dbReference>
<dbReference type="PANTHER" id="PTHR28629:SF4">
    <property type="entry name" value="TRIOKINASE_FMN CYCLASE"/>
    <property type="match status" value="1"/>
</dbReference>
<evidence type="ECO:0000313" key="2">
    <source>
        <dbReference type="EMBL" id="WUX41391.1"/>
    </source>
</evidence>
<keyword evidence="2" id="KW-0418">Kinase</keyword>
<keyword evidence="2" id="KW-0808">Transferase</keyword>